<evidence type="ECO:0000313" key="4">
    <source>
        <dbReference type="Proteomes" id="UP001146120"/>
    </source>
</evidence>
<evidence type="ECO:0000259" key="2">
    <source>
        <dbReference type="Pfam" id="PF00307"/>
    </source>
</evidence>
<feature type="domain" description="Calponin-homology (CH)" evidence="2">
    <location>
        <begin position="10"/>
        <end position="91"/>
    </location>
</feature>
<protein>
    <recommendedName>
        <fullName evidence="2">Calponin-homology (CH) domain-containing protein</fullName>
    </recommendedName>
</protein>
<reference evidence="3" key="1">
    <citation type="submission" date="2022-11" db="EMBL/GenBank/DDBJ databases">
        <authorList>
            <person name="Morgan W.R."/>
            <person name="Tartar A."/>
        </authorList>
    </citation>
    <scope>NUCLEOTIDE SEQUENCE</scope>
    <source>
        <strain evidence="3">ARSEF 373</strain>
    </source>
</reference>
<evidence type="ECO:0000313" key="3">
    <source>
        <dbReference type="EMBL" id="DAZ95571.1"/>
    </source>
</evidence>
<dbReference type="InterPro" id="IPR001715">
    <property type="entry name" value="CH_dom"/>
</dbReference>
<dbReference type="Proteomes" id="UP001146120">
    <property type="component" value="Unassembled WGS sequence"/>
</dbReference>
<feature type="non-terminal residue" evidence="3">
    <location>
        <position position="1"/>
    </location>
</feature>
<dbReference type="InterPro" id="IPR036872">
    <property type="entry name" value="CH_dom_sf"/>
</dbReference>
<comment type="caution">
    <text evidence="3">The sequence shown here is derived from an EMBL/GenBank/DDBJ whole genome shotgun (WGS) entry which is preliminary data.</text>
</comment>
<dbReference type="Gene3D" id="1.10.418.10">
    <property type="entry name" value="Calponin-like domain"/>
    <property type="match status" value="1"/>
</dbReference>
<dbReference type="EMBL" id="DAKRPA010000199">
    <property type="protein sequence ID" value="DAZ95571.1"/>
    <property type="molecule type" value="Genomic_DNA"/>
</dbReference>
<proteinExistence type="predicted"/>
<name>A0AAV2YQ35_9STRA</name>
<keyword evidence="4" id="KW-1185">Reference proteome</keyword>
<dbReference type="Pfam" id="PF00307">
    <property type="entry name" value="CH"/>
    <property type="match status" value="1"/>
</dbReference>
<dbReference type="AlphaFoldDB" id="A0AAV2YQ35"/>
<evidence type="ECO:0000256" key="1">
    <source>
        <dbReference type="SAM" id="MobiDB-lite"/>
    </source>
</evidence>
<accession>A0AAV2YQ35</accession>
<dbReference type="SUPFAM" id="SSF47576">
    <property type="entry name" value="Calponin-homology domain, CH-domain"/>
    <property type="match status" value="1"/>
</dbReference>
<reference evidence="3" key="2">
    <citation type="journal article" date="2023" name="Microbiol Resour">
        <title>Decontamination and Annotation of the Draft Genome Sequence of the Oomycete Lagenidium giganteum ARSEF 373.</title>
        <authorList>
            <person name="Morgan W.R."/>
            <person name="Tartar A."/>
        </authorList>
    </citation>
    <scope>NUCLEOTIDE SEQUENCE</scope>
    <source>
        <strain evidence="3">ARSEF 373</strain>
    </source>
</reference>
<feature type="region of interest" description="Disordered" evidence="1">
    <location>
        <begin position="106"/>
        <end position="128"/>
    </location>
</feature>
<organism evidence="3 4">
    <name type="scientific">Lagenidium giganteum</name>
    <dbReference type="NCBI Taxonomy" id="4803"/>
    <lineage>
        <taxon>Eukaryota</taxon>
        <taxon>Sar</taxon>
        <taxon>Stramenopiles</taxon>
        <taxon>Oomycota</taxon>
        <taxon>Peronosporomycetes</taxon>
        <taxon>Pythiales</taxon>
        <taxon>Pythiaceae</taxon>
    </lineage>
</organism>
<sequence length="128" mass="14696">QDQQAPLVEFQSGLLLCSIVEKVEHLRPLPGLFRDSDRDMTRPKALHNLFKALQILQKKKTMPLHLLRHHQQMYDGNRSVILHLLHLLLQIRKAYGHHLMKQRCPHRVNNSTNPSAPQPASACVGHAE</sequence>
<gene>
    <name evidence="3" type="ORF">N0F65_005887</name>
</gene>